<reference evidence="2" key="1">
    <citation type="submission" date="2021-01" db="EMBL/GenBank/DDBJ databases">
        <authorList>
            <person name="Zahm M."/>
            <person name="Roques C."/>
            <person name="Cabau C."/>
            <person name="Klopp C."/>
            <person name="Donnadieu C."/>
            <person name="Jouanno E."/>
            <person name="Lampietro C."/>
            <person name="Louis A."/>
            <person name="Herpin A."/>
            <person name="Echchiki A."/>
            <person name="Berthelot C."/>
            <person name="Parey E."/>
            <person name="Roest-Crollius H."/>
            <person name="Braasch I."/>
            <person name="Postlethwait J."/>
            <person name="Bobe J."/>
            <person name="Montfort J."/>
            <person name="Bouchez O."/>
            <person name="Begum T."/>
            <person name="Mejri S."/>
            <person name="Adams A."/>
            <person name="Chen W.-J."/>
            <person name="Guiguen Y."/>
        </authorList>
    </citation>
    <scope>NUCLEOTIDE SEQUENCE</scope>
    <source>
        <tissue evidence="2">Blood</tissue>
    </source>
</reference>
<evidence type="ECO:0000313" key="3">
    <source>
        <dbReference type="Proteomes" id="UP000829720"/>
    </source>
</evidence>
<dbReference type="OrthoDB" id="8959641at2759"/>
<evidence type="ECO:0000313" key="2">
    <source>
        <dbReference type="EMBL" id="KAI1900981.1"/>
    </source>
</evidence>
<feature type="region of interest" description="Disordered" evidence="1">
    <location>
        <begin position="318"/>
        <end position="367"/>
    </location>
</feature>
<sequence>MSGLGRELKDIESYWSKSNFFPSSREDFDIFACSIRKYIGGDMKTEPSMDSVDYAPLDLRSDLKRNEDLEEKIGTDFGMSREEKDILSNIKEEEEDGEFGEWQIEPMKREADVSDKEVIGLRREEKPERDKQREIDRMNQISPTVRELDNRGKLCYVKQEAEDLSLPVTSCLLKKDKDLNCQQLEMADILAPVFPSSHSIGFNEDQGASSQWEQNEVPTVKEEKPLRQRGKVITWKSKMTDSLQSTEKQLLASSETDTSAEPSIGSPDMSPTKQDAGDSIDVCQVFPCPECPFFHMEEEKLQQHIEKVHPEEFCRILTAKENGAENPPSPSSSHQHPALPKTPPIQTQADAGATESFPCPQLGENAE</sequence>
<protein>
    <submittedName>
        <fullName evidence="2">Uncharacterized protein</fullName>
    </submittedName>
</protein>
<comment type="caution">
    <text evidence="2">The sequence shown here is derived from an EMBL/GenBank/DDBJ whole genome shotgun (WGS) entry which is preliminary data.</text>
</comment>
<feature type="region of interest" description="Disordered" evidence="1">
    <location>
        <begin position="204"/>
        <end position="224"/>
    </location>
</feature>
<organism evidence="2 3">
    <name type="scientific">Albula goreensis</name>
    <dbReference type="NCBI Taxonomy" id="1534307"/>
    <lineage>
        <taxon>Eukaryota</taxon>
        <taxon>Metazoa</taxon>
        <taxon>Chordata</taxon>
        <taxon>Craniata</taxon>
        <taxon>Vertebrata</taxon>
        <taxon>Euteleostomi</taxon>
        <taxon>Actinopterygii</taxon>
        <taxon>Neopterygii</taxon>
        <taxon>Teleostei</taxon>
        <taxon>Albuliformes</taxon>
        <taxon>Albulidae</taxon>
        <taxon>Albula</taxon>
    </lineage>
</organism>
<keyword evidence="3" id="KW-1185">Reference proteome</keyword>
<proteinExistence type="predicted"/>
<feature type="compositionally biased region" description="Polar residues" evidence="1">
    <location>
        <begin position="204"/>
        <end position="217"/>
    </location>
</feature>
<evidence type="ECO:0000256" key="1">
    <source>
        <dbReference type="SAM" id="MobiDB-lite"/>
    </source>
</evidence>
<feature type="region of interest" description="Disordered" evidence="1">
    <location>
        <begin position="237"/>
        <end position="277"/>
    </location>
</feature>
<dbReference type="Proteomes" id="UP000829720">
    <property type="component" value="Unassembled WGS sequence"/>
</dbReference>
<name>A0A8T3DVK5_9TELE</name>
<gene>
    <name evidence="2" type="ORF">AGOR_G00055430</name>
</gene>
<dbReference type="EMBL" id="JAERUA010000004">
    <property type="protein sequence ID" value="KAI1900981.1"/>
    <property type="molecule type" value="Genomic_DNA"/>
</dbReference>
<feature type="compositionally biased region" description="Polar residues" evidence="1">
    <location>
        <begin position="240"/>
        <end position="261"/>
    </location>
</feature>
<dbReference type="AlphaFoldDB" id="A0A8T3DVK5"/>
<accession>A0A8T3DVK5</accession>